<keyword evidence="9" id="KW-0325">Glycoprotein</keyword>
<evidence type="ECO:0000256" key="6">
    <source>
        <dbReference type="ARBA" id="ARBA00022989"/>
    </source>
</evidence>
<feature type="signal peptide" evidence="10">
    <location>
        <begin position="1"/>
        <end position="32"/>
    </location>
</feature>
<dbReference type="Proteomes" id="UP000015106">
    <property type="component" value="Chromosome 4"/>
</dbReference>
<evidence type="ECO:0000256" key="7">
    <source>
        <dbReference type="ARBA" id="ARBA00023136"/>
    </source>
</evidence>
<proteinExistence type="predicted"/>
<accession>A0A8R7Q2M7</accession>
<dbReference type="AlphaFoldDB" id="A0A8R7Q2M7"/>
<evidence type="ECO:0000256" key="10">
    <source>
        <dbReference type="SAM" id="SignalP"/>
    </source>
</evidence>
<organism evidence="12 13">
    <name type="scientific">Triticum urartu</name>
    <name type="common">Red wild einkorn</name>
    <name type="synonym">Crithodium urartu</name>
    <dbReference type="NCBI Taxonomy" id="4572"/>
    <lineage>
        <taxon>Eukaryota</taxon>
        <taxon>Viridiplantae</taxon>
        <taxon>Streptophyta</taxon>
        <taxon>Embryophyta</taxon>
        <taxon>Tracheophyta</taxon>
        <taxon>Spermatophyta</taxon>
        <taxon>Magnoliopsida</taxon>
        <taxon>Liliopsida</taxon>
        <taxon>Poales</taxon>
        <taxon>Poaceae</taxon>
        <taxon>BOP clade</taxon>
        <taxon>Pooideae</taxon>
        <taxon>Triticodae</taxon>
        <taxon>Triticeae</taxon>
        <taxon>Triticinae</taxon>
        <taxon>Triticum</taxon>
    </lineage>
</organism>
<feature type="domain" description="Leucine-rich repeat-containing N-terminal plant-type" evidence="11">
    <location>
        <begin position="36"/>
        <end position="74"/>
    </location>
</feature>
<evidence type="ECO:0000256" key="1">
    <source>
        <dbReference type="ARBA" id="ARBA00004167"/>
    </source>
</evidence>
<protein>
    <recommendedName>
        <fullName evidence="11">Leucine-rich repeat-containing N-terminal plant-type domain-containing protein</fullName>
    </recommendedName>
</protein>
<dbReference type="GO" id="GO:0016020">
    <property type="term" value="C:membrane"/>
    <property type="evidence" value="ECO:0007669"/>
    <property type="project" value="UniProtKB-SubCell"/>
</dbReference>
<keyword evidence="6" id="KW-1133">Transmembrane helix</keyword>
<evidence type="ECO:0000256" key="8">
    <source>
        <dbReference type="ARBA" id="ARBA00023170"/>
    </source>
</evidence>
<keyword evidence="13" id="KW-1185">Reference proteome</keyword>
<name>A0A8R7Q2M7_TRIUA</name>
<evidence type="ECO:0000256" key="9">
    <source>
        <dbReference type="ARBA" id="ARBA00023180"/>
    </source>
</evidence>
<dbReference type="PANTHER" id="PTHR47986:SF34">
    <property type="entry name" value="RECEPTOR-LIKE KINASE TMK2"/>
    <property type="match status" value="1"/>
</dbReference>
<keyword evidence="8" id="KW-0675">Receptor</keyword>
<dbReference type="Pfam" id="PF08263">
    <property type="entry name" value="LRRNT_2"/>
    <property type="match status" value="1"/>
</dbReference>
<dbReference type="Gene3D" id="3.80.10.10">
    <property type="entry name" value="Ribonuclease Inhibitor"/>
    <property type="match status" value="1"/>
</dbReference>
<dbReference type="InterPro" id="IPR013210">
    <property type="entry name" value="LRR_N_plant-typ"/>
</dbReference>
<dbReference type="InterPro" id="IPR032675">
    <property type="entry name" value="LRR_dom_sf"/>
</dbReference>
<evidence type="ECO:0000256" key="2">
    <source>
        <dbReference type="ARBA" id="ARBA00022614"/>
    </source>
</evidence>
<evidence type="ECO:0000259" key="11">
    <source>
        <dbReference type="Pfam" id="PF08263"/>
    </source>
</evidence>
<comment type="subcellular location">
    <subcellularLocation>
        <location evidence="1">Membrane</location>
        <topology evidence="1">Single-pass membrane protein</topology>
    </subcellularLocation>
</comment>
<reference evidence="13" key="1">
    <citation type="journal article" date="2013" name="Nature">
        <title>Draft genome of the wheat A-genome progenitor Triticum urartu.</title>
        <authorList>
            <person name="Ling H.Q."/>
            <person name="Zhao S."/>
            <person name="Liu D."/>
            <person name="Wang J."/>
            <person name="Sun H."/>
            <person name="Zhang C."/>
            <person name="Fan H."/>
            <person name="Li D."/>
            <person name="Dong L."/>
            <person name="Tao Y."/>
            <person name="Gao C."/>
            <person name="Wu H."/>
            <person name="Li Y."/>
            <person name="Cui Y."/>
            <person name="Guo X."/>
            <person name="Zheng S."/>
            <person name="Wang B."/>
            <person name="Yu K."/>
            <person name="Liang Q."/>
            <person name="Yang W."/>
            <person name="Lou X."/>
            <person name="Chen J."/>
            <person name="Feng M."/>
            <person name="Jian J."/>
            <person name="Zhang X."/>
            <person name="Luo G."/>
            <person name="Jiang Y."/>
            <person name="Liu J."/>
            <person name="Wang Z."/>
            <person name="Sha Y."/>
            <person name="Zhang B."/>
            <person name="Wu H."/>
            <person name="Tang D."/>
            <person name="Shen Q."/>
            <person name="Xue P."/>
            <person name="Zou S."/>
            <person name="Wang X."/>
            <person name="Liu X."/>
            <person name="Wang F."/>
            <person name="Yang Y."/>
            <person name="An X."/>
            <person name="Dong Z."/>
            <person name="Zhang K."/>
            <person name="Zhang X."/>
            <person name="Luo M.C."/>
            <person name="Dvorak J."/>
            <person name="Tong Y."/>
            <person name="Wang J."/>
            <person name="Yang H."/>
            <person name="Li Z."/>
            <person name="Wang D."/>
            <person name="Zhang A."/>
            <person name="Wang J."/>
        </authorList>
    </citation>
    <scope>NUCLEOTIDE SEQUENCE</scope>
    <source>
        <strain evidence="13">cv. G1812</strain>
    </source>
</reference>
<dbReference type="PANTHER" id="PTHR47986">
    <property type="entry name" value="OSJNBA0070M12.3 PROTEIN"/>
    <property type="match status" value="1"/>
</dbReference>
<dbReference type="EnsemblPlants" id="TuG1812G0400001789.01.T05">
    <property type="protein sequence ID" value="TuG1812G0400001789.01.T05"/>
    <property type="gene ID" value="TuG1812G0400001789.01"/>
</dbReference>
<keyword evidence="4 10" id="KW-0732">Signal</keyword>
<keyword evidence="2" id="KW-0433">Leucine-rich repeat</keyword>
<evidence type="ECO:0000313" key="13">
    <source>
        <dbReference type="Proteomes" id="UP000015106"/>
    </source>
</evidence>
<evidence type="ECO:0000256" key="5">
    <source>
        <dbReference type="ARBA" id="ARBA00022737"/>
    </source>
</evidence>
<evidence type="ECO:0000256" key="4">
    <source>
        <dbReference type="ARBA" id="ARBA00022729"/>
    </source>
</evidence>
<keyword evidence="3" id="KW-0812">Transmembrane</keyword>
<feature type="chain" id="PRO_5035803796" description="Leucine-rich repeat-containing N-terminal plant-type domain-containing protein" evidence="10">
    <location>
        <begin position="33"/>
        <end position="111"/>
    </location>
</feature>
<keyword evidence="5" id="KW-0677">Repeat</keyword>
<evidence type="ECO:0000313" key="12">
    <source>
        <dbReference type="EnsemblPlants" id="TuG1812G0400001789.01.T05"/>
    </source>
</evidence>
<dbReference type="InterPro" id="IPR052422">
    <property type="entry name" value="Auxin_Ser/Thr_Kinase"/>
</dbReference>
<gene>
    <name evidence="12" type="primary">LOC125551533</name>
</gene>
<evidence type="ECO:0000256" key="3">
    <source>
        <dbReference type="ARBA" id="ARBA00022692"/>
    </source>
</evidence>
<sequence length="111" mass="11755">MEEAGGCARMGLRGVLLALALLLSVCVRASHGLTDSQDTSVLRALMDQWQNSPPTWGQSDDPCGVSPWDGVTCSNNRVISIKVSTMGIKGLLAADIGQLTELQSLYVAAEH</sequence>
<keyword evidence="7" id="KW-0472">Membrane</keyword>
<reference evidence="12" key="3">
    <citation type="submission" date="2022-06" db="UniProtKB">
        <authorList>
            <consortium name="EnsemblPlants"/>
        </authorList>
    </citation>
    <scope>IDENTIFICATION</scope>
</reference>
<reference evidence="12" key="2">
    <citation type="submission" date="2018-03" db="EMBL/GenBank/DDBJ databases">
        <title>The Triticum urartu genome reveals the dynamic nature of wheat genome evolution.</title>
        <authorList>
            <person name="Ling H."/>
            <person name="Ma B."/>
            <person name="Shi X."/>
            <person name="Liu H."/>
            <person name="Dong L."/>
            <person name="Sun H."/>
            <person name="Cao Y."/>
            <person name="Gao Q."/>
            <person name="Zheng S."/>
            <person name="Li Y."/>
            <person name="Yu Y."/>
            <person name="Du H."/>
            <person name="Qi M."/>
            <person name="Li Y."/>
            <person name="Yu H."/>
            <person name="Cui Y."/>
            <person name="Wang N."/>
            <person name="Chen C."/>
            <person name="Wu H."/>
            <person name="Zhao Y."/>
            <person name="Zhang J."/>
            <person name="Li Y."/>
            <person name="Zhou W."/>
            <person name="Zhang B."/>
            <person name="Hu W."/>
            <person name="Eijk M."/>
            <person name="Tang J."/>
            <person name="Witsenboer H."/>
            <person name="Zhao S."/>
            <person name="Li Z."/>
            <person name="Zhang A."/>
            <person name="Wang D."/>
            <person name="Liang C."/>
        </authorList>
    </citation>
    <scope>NUCLEOTIDE SEQUENCE [LARGE SCALE GENOMIC DNA]</scope>
    <source>
        <strain evidence="12">cv. G1812</strain>
    </source>
</reference>
<dbReference type="Gramene" id="TuG1812G0400001789.01.T05">
    <property type="protein sequence ID" value="TuG1812G0400001789.01.T05"/>
    <property type="gene ID" value="TuG1812G0400001789.01"/>
</dbReference>